<feature type="transmembrane region" description="Helical" evidence="5">
    <location>
        <begin position="118"/>
        <end position="136"/>
    </location>
</feature>
<evidence type="ECO:0000313" key="8">
    <source>
        <dbReference type="Proteomes" id="UP000037505"/>
    </source>
</evidence>
<reference evidence="7 8" key="1">
    <citation type="submission" date="2014-06" db="EMBL/GenBank/DDBJ databases">
        <title>The Genome of the Aflatoxigenic Filamentous Fungus Aspergillus nomius.</title>
        <authorList>
            <person name="Moore M.G."/>
            <person name="Shannon B.M."/>
            <person name="Brian M.M."/>
        </authorList>
    </citation>
    <scope>NUCLEOTIDE SEQUENCE [LARGE SCALE GENOMIC DNA]</scope>
    <source>
        <strain evidence="7 8">NRRL 13137</strain>
    </source>
</reference>
<keyword evidence="4" id="KW-0378">Hydrolase</keyword>
<dbReference type="Gene3D" id="3.40.630.10">
    <property type="entry name" value="Zn peptidases"/>
    <property type="match status" value="1"/>
</dbReference>
<accession>A0A0L1JG15</accession>
<comment type="caution">
    <text evidence="7">The sequence shown here is derived from an EMBL/GenBank/DDBJ whole genome shotgun (WGS) entry which is preliminary data.</text>
</comment>
<dbReference type="InterPro" id="IPR036259">
    <property type="entry name" value="MFS_trans_sf"/>
</dbReference>
<evidence type="ECO:0000256" key="4">
    <source>
        <dbReference type="RuleBase" id="RU361240"/>
    </source>
</evidence>
<dbReference type="InterPro" id="IPR007484">
    <property type="entry name" value="Peptidase_M28"/>
</dbReference>
<dbReference type="SUPFAM" id="SSF53187">
    <property type="entry name" value="Zn-dependent exopeptidases"/>
    <property type="match status" value="1"/>
</dbReference>
<organism evidence="7 8">
    <name type="scientific">Aspergillus nomiae NRRL (strain ATCC 15546 / NRRL 13137 / CBS 260.88 / M93)</name>
    <dbReference type="NCBI Taxonomy" id="1509407"/>
    <lineage>
        <taxon>Eukaryota</taxon>
        <taxon>Fungi</taxon>
        <taxon>Dikarya</taxon>
        <taxon>Ascomycota</taxon>
        <taxon>Pezizomycotina</taxon>
        <taxon>Eurotiomycetes</taxon>
        <taxon>Eurotiomycetidae</taxon>
        <taxon>Eurotiales</taxon>
        <taxon>Aspergillaceae</taxon>
        <taxon>Aspergillus</taxon>
        <taxon>Aspergillus subgen. Circumdati</taxon>
    </lineage>
</organism>
<dbReference type="PROSITE" id="PS50850">
    <property type="entry name" value="MFS"/>
    <property type="match status" value="1"/>
</dbReference>
<feature type="transmembrane region" description="Helical" evidence="5">
    <location>
        <begin position="473"/>
        <end position="493"/>
    </location>
</feature>
<feature type="transmembrane region" description="Helical" evidence="5">
    <location>
        <begin position="505"/>
        <end position="528"/>
    </location>
</feature>
<comment type="subcellular location">
    <subcellularLocation>
        <location evidence="1">Membrane</location>
        <topology evidence="1">Multi-pass membrane protein</topology>
    </subcellularLocation>
</comment>
<feature type="transmembrane region" description="Helical" evidence="5">
    <location>
        <begin position="229"/>
        <end position="248"/>
    </location>
</feature>
<evidence type="ECO:0000256" key="1">
    <source>
        <dbReference type="ARBA" id="ARBA00004141"/>
    </source>
</evidence>
<feature type="domain" description="Major facilitator superfamily (MFS) profile" evidence="6">
    <location>
        <begin position="75"/>
        <end position="495"/>
    </location>
</feature>
<keyword evidence="5" id="KW-0812">Transmembrane</keyword>
<dbReference type="AlphaFoldDB" id="A0A0L1JG15"/>
<dbReference type="CDD" id="cd03880">
    <property type="entry name" value="M28_QC_like"/>
    <property type="match status" value="1"/>
</dbReference>
<dbReference type="SUPFAM" id="SSF103473">
    <property type="entry name" value="MFS general substrate transporter"/>
    <property type="match status" value="1"/>
</dbReference>
<keyword evidence="5" id="KW-0472">Membrane</keyword>
<dbReference type="GeneID" id="26803270"/>
<dbReference type="GO" id="GO:0006508">
    <property type="term" value="P:proteolysis"/>
    <property type="evidence" value="ECO:0007669"/>
    <property type="project" value="UniProtKB-KW"/>
</dbReference>
<proteinExistence type="inferred from homology"/>
<dbReference type="InterPro" id="IPR040234">
    <property type="entry name" value="QC/QCL"/>
</dbReference>
<evidence type="ECO:0000256" key="5">
    <source>
        <dbReference type="SAM" id="Phobius"/>
    </source>
</evidence>
<keyword evidence="3" id="KW-0012">Acyltransferase</keyword>
<dbReference type="PANTHER" id="PTHR12283">
    <property type="entry name" value="GLUTAMINYL-PEPTIDE CYCLOTRANSFERASE"/>
    <property type="match status" value="1"/>
</dbReference>
<dbReference type="PANTHER" id="PTHR12283:SF6">
    <property type="entry name" value="GLUTAMINYL-PEPTIDE CYCLOTRANSFERASE-RELATED"/>
    <property type="match status" value="1"/>
</dbReference>
<keyword evidence="4" id="KW-0645">Protease</keyword>
<dbReference type="GO" id="GO:0008270">
    <property type="term" value="F:zinc ion binding"/>
    <property type="evidence" value="ECO:0007669"/>
    <property type="project" value="TreeGrafter"/>
</dbReference>
<protein>
    <recommendedName>
        <fullName evidence="4">Peptide hydrolase</fullName>
        <ecNumber evidence="4">3.4.-.-</ecNumber>
    </recommendedName>
</protein>
<dbReference type="EMBL" id="JNOM01000015">
    <property type="protein sequence ID" value="KNG90328.1"/>
    <property type="molecule type" value="Genomic_DNA"/>
</dbReference>
<dbReference type="Pfam" id="PF07690">
    <property type="entry name" value="MFS_1"/>
    <property type="match status" value="1"/>
</dbReference>
<sequence>MLHENPEKKPPPHVQDVEIDEEAEALDGYVVDPSQYPDNATRLKTSADGRFVLIPQPLDTPNDPLNWSPRKKWFLVAIVAYIALLADYTGGTAIVTIIPQSMQWELAQATVQRAVVGNLFTIGACGLVVVPLAHYFGRLPVTLFFQCVMVGTCAWSAAATSFPSYLAARIINGFFCSVGQGGALMWIKDLFFFHEHPKVINYVEFSIIMSPYLGPLITSFIVSGVSWRWAFWLCTIMSGVGLILILFLDESLFDRKHPPSSRGSYISRLTGVHQAKDWEHKSLVQCLALPVIAITKIPVLIILVYYFLNFAWVIGVNTTIGIWLTNIYGFSTRGIGYFYFFGIVGVLVGWFAGHFLHDAVGQYYTKRHGGRLDPEARLIITYPATMLCCISLIILGLAFQYHWHYMVIAVFAATQCIGVMIVTTAINAYLLDSYPEGSGIVGAWVTASRNWAGFMATYIQIDWVTRIGPAKALGIQAAITFASVFFMVFLQVYGKRLRKWQGRMFSIILQTILTLLLAVTPTLTYQLISNNTLTHLPRPNTDFNIHNGTLLSPILRTRVPGSPGSEATRSHFTSLFARTLPHWQVEFQNSIVRSNNNDIPIVNFIATRDPPGVQAGNISRLTLVAHYDSKNAPEGFIGAIDSAAPCAIIMHAVRSIDAALSRKWGTSPKPQTAEGIQVIFTDGEEALDPPEMLFGARSLAAEWEYTRYPPSSKYSSRLKAISLFVLLDLLGAREPAIASYFNTTHEVYRRAAVLEKRLRGLNQFKSGGIRPWLIDGDRDEIGVNRFPIYDDQVPFQERGVDILHWIDANPDTGDFPKVWHTLDDTGENLDLDVVEDWSVLLIAFIVEWMELEGYMT</sequence>
<feature type="transmembrane region" description="Helical" evidence="5">
    <location>
        <begin position="337"/>
        <end position="356"/>
    </location>
</feature>
<dbReference type="Pfam" id="PF04389">
    <property type="entry name" value="Peptidase_M28"/>
    <property type="match status" value="1"/>
</dbReference>
<feature type="transmembrane region" description="Helical" evidence="5">
    <location>
        <begin position="406"/>
        <end position="430"/>
    </location>
</feature>
<dbReference type="GO" id="GO:0022857">
    <property type="term" value="F:transmembrane transporter activity"/>
    <property type="evidence" value="ECO:0007669"/>
    <property type="project" value="InterPro"/>
</dbReference>
<feature type="transmembrane region" description="Helical" evidence="5">
    <location>
        <begin position="166"/>
        <end position="187"/>
    </location>
</feature>
<dbReference type="OrthoDB" id="2533084at2759"/>
<feature type="transmembrane region" description="Helical" evidence="5">
    <location>
        <begin position="143"/>
        <end position="160"/>
    </location>
</feature>
<evidence type="ECO:0000256" key="3">
    <source>
        <dbReference type="ARBA" id="ARBA00023315"/>
    </source>
</evidence>
<dbReference type="Gene3D" id="1.20.1250.20">
    <property type="entry name" value="MFS general substrate transporter like domains"/>
    <property type="match status" value="1"/>
</dbReference>
<feature type="transmembrane region" description="Helical" evidence="5">
    <location>
        <begin position="283"/>
        <end position="304"/>
    </location>
</feature>
<dbReference type="GO" id="GO:0016020">
    <property type="term" value="C:membrane"/>
    <property type="evidence" value="ECO:0007669"/>
    <property type="project" value="UniProtKB-SubCell"/>
</dbReference>
<evidence type="ECO:0000313" key="7">
    <source>
        <dbReference type="EMBL" id="KNG90328.1"/>
    </source>
</evidence>
<dbReference type="InterPro" id="IPR011701">
    <property type="entry name" value="MFS"/>
</dbReference>
<dbReference type="EC" id="3.4.-.-" evidence="4"/>
<keyword evidence="4" id="KW-0479">Metal-binding</keyword>
<dbReference type="InterPro" id="IPR020846">
    <property type="entry name" value="MFS_dom"/>
</dbReference>
<keyword evidence="8" id="KW-1185">Reference proteome</keyword>
<dbReference type="Proteomes" id="UP000037505">
    <property type="component" value="Unassembled WGS sequence"/>
</dbReference>
<comment type="similarity">
    <text evidence="4">Belongs to the peptidase M28 family.</text>
</comment>
<gene>
    <name evidence="7" type="ORF">ANOM_001466</name>
</gene>
<feature type="transmembrane region" description="Helical" evidence="5">
    <location>
        <begin position="376"/>
        <end position="399"/>
    </location>
</feature>
<feature type="transmembrane region" description="Helical" evidence="5">
    <location>
        <begin position="73"/>
        <end position="98"/>
    </location>
</feature>
<keyword evidence="2" id="KW-0808">Transferase</keyword>
<keyword evidence="4" id="KW-0862">Zinc</keyword>
<dbReference type="RefSeq" id="XP_015411251.1">
    <property type="nucleotide sequence ID" value="XM_015546723.1"/>
</dbReference>
<keyword evidence="5" id="KW-1133">Transmembrane helix</keyword>
<feature type="transmembrane region" description="Helical" evidence="5">
    <location>
        <begin position="199"/>
        <end position="223"/>
    </location>
</feature>
<dbReference type="InterPro" id="IPR037457">
    <property type="entry name" value="M28_QC"/>
</dbReference>
<evidence type="ECO:0000259" key="6">
    <source>
        <dbReference type="PROSITE" id="PS50850"/>
    </source>
</evidence>
<evidence type="ECO:0000256" key="2">
    <source>
        <dbReference type="ARBA" id="ARBA00022679"/>
    </source>
</evidence>
<dbReference type="GO" id="GO:0016603">
    <property type="term" value="F:glutaminyl-peptide cyclotransferase activity"/>
    <property type="evidence" value="ECO:0007669"/>
    <property type="project" value="InterPro"/>
</dbReference>
<name>A0A0L1JG15_ASPN3</name>
<dbReference type="GO" id="GO:0008233">
    <property type="term" value="F:peptidase activity"/>
    <property type="evidence" value="ECO:0007669"/>
    <property type="project" value="UniProtKB-KW"/>
</dbReference>